<evidence type="ECO:0000256" key="1">
    <source>
        <dbReference type="SAM" id="MobiDB-lite"/>
    </source>
</evidence>
<keyword evidence="3" id="KW-1185">Reference proteome</keyword>
<feature type="region of interest" description="Disordered" evidence="1">
    <location>
        <begin position="207"/>
        <end position="326"/>
    </location>
</feature>
<organism evidence="2 3">
    <name type="scientific">Loktanella atrilutea</name>
    <dbReference type="NCBI Taxonomy" id="366533"/>
    <lineage>
        <taxon>Bacteria</taxon>
        <taxon>Pseudomonadati</taxon>
        <taxon>Pseudomonadota</taxon>
        <taxon>Alphaproteobacteria</taxon>
        <taxon>Rhodobacterales</taxon>
        <taxon>Roseobacteraceae</taxon>
        <taxon>Loktanella</taxon>
    </lineage>
</organism>
<protein>
    <recommendedName>
        <fullName evidence="4">RecT family protein</fullName>
    </recommendedName>
</protein>
<feature type="compositionally biased region" description="Low complexity" evidence="1">
    <location>
        <begin position="277"/>
        <end position="288"/>
    </location>
</feature>
<dbReference type="STRING" id="366533.SAMN05444339_10238"/>
<name>A0A1M4W9Z7_LOKAT</name>
<dbReference type="EMBL" id="FQUE01000002">
    <property type="protein sequence ID" value="SHE77903.1"/>
    <property type="molecule type" value="Genomic_DNA"/>
</dbReference>
<accession>A0A1M4W9Z7</accession>
<evidence type="ECO:0000313" key="3">
    <source>
        <dbReference type="Proteomes" id="UP000183987"/>
    </source>
</evidence>
<dbReference type="AlphaFoldDB" id="A0A1M4W9Z7"/>
<gene>
    <name evidence="2" type="ORF">SAMN05444339_10238</name>
</gene>
<evidence type="ECO:0008006" key="4">
    <source>
        <dbReference type="Google" id="ProtNLM"/>
    </source>
</evidence>
<dbReference type="Proteomes" id="UP000183987">
    <property type="component" value="Unassembled WGS sequence"/>
</dbReference>
<sequence>MNAQPQTLTDIEVKERARDLRRKEMKEMTFNADTALVMVPTDGRDLMDKANAMSTAGLMVKDIFRDNPGACAGLIMMCAPYRINPYQASWKCYQVKADAPLAFEAQLIMAMINTSAPIKGRLKYSFDGEGPTRRVTVSGVDRDSGEVLEYTSPMRKDIGVQNSPLWKNDPDQQLCYSGGRAWARRHYPEILMGVYDREELIAAPNMRDVTPADDDAPRTAAAKMQSLVDQRDPANSAGTRGEGDRQAEEAEAPDQGGGDTDPAAKSADVAPDTANHSDSGAASAGSADTDQDETADKPDKKDTDTSPTSDEIEAARTRGVDAHGMGMALKAVPGELRENTALAEAWQNGWKEARDAG</sequence>
<feature type="compositionally biased region" description="Basic and acidic residues" evidence="1">
    <location>
        <begin position="294"/>
        <end position="304"/>
    </location>
</feature>
<evidence type="ECO:0000313" key="2">
    <source>
        <dbReference type="EMBL" id="SHE77903.1"/>
    </source>
</evidence>
<proteinExistence type="predicted"/>
<reference evidence="3" key="1">
    <citation type="submission" date="2016-11" db="EMBL/GenBank/DDBJ databases">
        <authorList>
            <person name="Varghese N."/>
            <person name="Submissions S."/>
        </authorList>
    </citation>
    <scope>NUCLEOTIDE SEQUENCE [LARGE SCALE GENOMIC DNA]</scope>
    <source>
        <strain evidence="3">DSM 29326</strain>
    </source>
</reference>